<evidence type="ECO:0000259" key="12">
    <source>
        <dbReference type="Pfam" id="PF13579"/>
    </source>
</evidence>
<dbReference type="EC" id="2.4.1.142" evidence="3"/>
<keyword evidence="7" id="KW-0812">Transmembrane</keyword>
<gene>
    <name evidence="13" type="primary">ALG1</name>
    <name evidence="13" type="ORF">IWQ62_001957</name>
</gene>
<dbReference type="InterPro" id="IPR026051">
    <property type="entry name" value="ALG1-like"/>
</dbReference>
<dbReference type="PANTHER" id="PTHR13036">
    <property type="entry name" value="BETA1,4 MANNOSYLTRANSFERASE"/>
    <property type="match status" value="1"/>
</dbReference>
<name>A0A9W8AR45_9FUNG</name>
<keyword evidence="14" id="KW-1185">Reference proteome</keyword>
<proteinExistence type="predicted"/>
<dbReference type="Pfam" id="PF13692">
    <property type="entry name" value="Glyco_trans_1_4"/>
    <property type="match status" value="1"/>
</dbReference>
<keyword evidence="10" id="KW-0472">Membrane</keyword>
<evidence type="ECO:0000256" key="9">
    <source>
        <dbReference type="ARBA" id="ARBA00022989"/>
    </source>
</evidence>
<dbReference type="AlphaFoldDB" id="A0A9W8AR45"/>
<dbReference type="PANTHER" id="PTHR13036:SF0">
    <property type="entry name" value="CHITOBIOSYLDIPHOSPHODOLICHOL BETA-MANNOSYLTRANSFERASE"/>
    <property type="match status" value="1"/>
</dbReference>
<comment type="function">
    <text evidence="11">Participates in the formation of the lipid-linked precursor oligosaccharide for N-glycosylation. Involved in assembling the dolichol-pyrophosphate-GlcNAc(2)-Man(5) intermediate on the cytoplasmic surface of the ER.</text>
</comment>
<keyword evidence="8" id="KW-0256">Endoplasmic reticulum</keyword>
<dbReference type="GO" id="GO:0004578">
    <property type="term" value="F:chitobiosyldiphosphodolichol beta-mannosyltransferase activity"/>
    <property type="evidence" value="ECO:0007669"/>
    <property type="project" value="UniProtKB-EC"/>
</dbReference>
<dbReference type="InterPro" id="IPR028098">
    <property type="entry name" value="Glyco_trans_4-like_N"/>
</dbReference>
<dbReference type="EMBL" id="JANBPY010000364">
    <property type="protein sequence ID" value="KAJ1967283.1"/>
    <property type="molecule type" value="Genomic_DNA"/>
</dbReference>
<keyword evidence="9" id="KW-1133">Transmembrane helix</keyword>
<accession>A0A9W8AR45</accession>
<dbReference type="OrthoDB" id="614844at2759"/>
<protein>
    <recommendedName>
        <fullName evidence="4">Chitobiosyldiphosphodolichol beta-mannosyltransferase</fullName>
        <ecNumber evidence="3">2.4.1.142</ecNumber>
    </recommendedName>
</protein>
<evidence type="ECO:0000256" key="3">
    <source>
        <dbReference type="ARBA" id="ARBA00012611"/>
    </source>
</evidence>
<evidence type="ECO:0000256" key="1">
    <source>
        <dbReference type="ARBA" id="ARBA00004389"/>
    </source>
</evidence>
<evidence type="ECO:0000256" key="11">
    <source>
        <dbReference type="ARBA" id="ARBA00024899"/>
    </source>
</evidence>
<organism evidence="13 14">
    <name type="scientific">Dispira parvispora</name>
    <dbReference type="NCBI Taxonomy" id="1520584"/>
    <lineage>
        <taxon>Eukaryota</taxon>
        <taxon>Fungi</taxon>
        <taxon>Fungi incertae sedis</taxon>
        <taxon>Zoopagomycota</taxon>
        <taxon>Kickxellomycotina</taxon>
        <taxon>Dimargaritomycetes</taxon>
        <taxon>Dimargaritales</taxon>
        <taxon>Dimargaritaceae</taxon>
        <taxon>Dispira</taxon>
    </lineage>
</organism>
<dbReference type="GO" id="GO:0005789">
    <property type="term" value="C:endoplasmic reticulum membrane"/>
    <property type="evidence" value="ECO:0007669"/>
    <property type="project" value="UniProtKB-SubCell"/>
</dbReference>
<evidence type="ECO:0000256" key="7">
    <source>
        <dbReference type="ARBA" id="ARBA00022692"/>
    </source>
</evidence>
<reference evidence="13" key="1">
    <citation type="submission" date="2022-07" db="EMBL/GenBank/DDBJ databases">
        <title>Phylogenomic reconstructions and comparative analyses of Kickxellomycotina fungi.</title>
        <authorList>
            <person name="Reynolds N.K."/>
            <person name="Stajich J.E."/>
            <person name="Barry K."/>
            <person name="Grigoriev I.V."/>
            <person name="Crous P."/>
            <person name="Smith M.E."/>
        </authorList>
    </citation>
    <scope>NUCLEOTIDE SEQUENCE</scope>
    <source>
        <strain evidence="13">RSA 1196</strain>
    </source>
</reference>
<evidence type="ECO:0000313" key="13">
    <source>
        <dbReference type="EMBL" id="KAJ1967283.1"/>
    </source>
</evidence>
<comment type="caution">
    <text evidence="13">The sequence shown here is derived from an EMBL/GenBank/DDBJ whole genome shotgun (WGS) entry which is preliminary data.</text>
</comment>
<evidence type="ECO:0000313" key="14">
    <source>
        <dbReference type="Proteomes" id="UP001150925"/>
    </source>
</evidence>
<evidence type="ECO:0000256" key="10">
    <source>
        <dbReference type="ARBA" id="ARBA00023136"/>
    </source>
</evidence>
<comment type="pathway">
    <text evidence="2">Protein modification; protein glycosylation.</text>
</comment>
<dbReference type="Pfam" id="PF13579">
    <property type="entry name" value="Glyco_trans_4_4"/>
    <property type="match status" value="1"/>
</dbReference>
<dbReference type="SUPFAM" id="SSF53756">
    <property type="entry name" value="UDP-Glycosyltransferase/glycogen phosphorylase"/>
    <property type="match status" value="1"/>
</dbReference>
<dbReference type="Proteomes" id="UP001150925">
    <property type="component" value="Unassembled WGS sequence"/>
</dbReference>
<feature type="domain" description="Glycosyltransferase subfamily 4-like N-terminal" evidence="12">
    <location>
        <begin position="17"/>
        <end position="191"/>
    </location>
</feature>
<evidence type="ECO:0000256" key="4">
    <source>
        <dbReference type="ARBA" id="ARBA00015841"/>
    </source>
</evidence>
<evidence type="ECO:0000256" key="2">
    <source>
        <dbReference type="ARBA" id="ARBA00004922"/>
    </source>
</evidence>
<dbReference type="Gene3D" id="3.40.50.2000">
    <property type="entry name" value="Glycogen Phosphorylase B"/>
    <property type="match status" value="2"/>
</dbReference>
<evidence type="ECO:0000256" key="8">
    <source>
        <dbReference type="ARBA" id="ARBA00022824"/>
    </source>
</evidence>
<evidence type="ECO:0000256" key="6">
    <source>
        <dbReference type="ARBA" id="ARBA00022679"/>
    </source>
</evidence>
<keyword evidence="6 13" id="KW-0808">Transferase</keyword>
<keyword evidence="5 13" id="KW-0328">Glycosyltransferase</keyword>
<comment type="subcellular location">
    <subcellularLocation>
        <location evidence="1">Endoplasmic reticulum membrane</location>
        <topology evidence="1">Single-pass membrane protein</topology>
    </subcellularLocation>
</comment>
<evidence type="ECO:0000256" key="5">
    <source>
        <dbReference type="ARBA" id="ARBA00022676"/>
    </source>
</evidence>
<sequence>MSTRVCIIVLGDVGRSPRMQNHALALADHGVEVDMVGYKGAKPPEALLSSNRIHLHYLQEPWRPPPGSSRVWFLCNAPIKVFYQMVQLFWLLSLILSLPNYILVQNPPAIPTLMVVQLVCWLRSIRLVIDWHNFGYTILALNLGFQHPVTRIAAYYERWFGSTAYAHLCVTEAMAKELRRHWQVRGKVIVLYDKAPEHFRRLSVREAHQFWCDLTALHPGFKALSTQLGTHTLPRETWFTTMRENAEGQQVAEWRKDRPRVVVSSTSWTVDEDFSLLLRAAEKYDQSCEQMAKSPTDQDQGEQAWPSLVLLITGRGPQRAYYEAEIRRLALRHVHILTLWLAAEDYPRLLGVADLGVSLHQSSSGLDLPMKVVDMFGCGLPVCAVRFPCINELVQHGRNGWVFDTSDELARLWMDLFQPLDDLDQLSQARCRLRTFQSVRWSAYWNSQVGDLFVPTTADQSDAFPYQSTH</sequence>